<accession>A0A174E4F2</accession>
<dbReference type="InterPro" id="IPR029052">
    <property type="entry name" value="Metallo-depent_PP-like"/>
</dbReference>
<feature type="domain" description="Calcineurin-like phosphoesterase" evidence="2">
    <location>
        <begin position="5"/>
        <end position="194"/>
    </location>
</feature>
<reference evidence="3 4" key="1">
    <citation type="submission" date="2015-09" db="EMBL/GenBank/DDBJ databases">
        <authorList>
            <consortium name="Pathogen Informatics"/>
        </authorList>
    </citation>
    <scope>NUCLEOTIDE SEQUENCE [LARGE SCALE GENOMIC DNA]</scope>
    <source>
        <strain evidence="3 4">2789STDY5834855</strain>
    </source>
</reference>
<dbReference type="InterPro" id="IPR004843">
    <property type="entry name" value="Calcineurin-like_PHP"/>
</dbReference>
<dbReference type="PANTHER" id="PTHR30337">
    <property type="entry name" value="COMPONENT OF ATP-DEPENDENT DSDNA EXONUCLEASE"/>
    <property type="match status" value="1"/>
</dbReference>
<gene>
    <name evidence="3" type="primary">mppE</name>
    <name evidence="3" type="ORF">ERS852470_02023</name>
</gene>
<sequence>MKQVKILHCADLHFDTPFKELTKEVSENSKEELLEVFKNIIDLTIKENVEVLLIAGDVFDNLTVNKNTLFFIANELKRIEKVKVFISPGNHDPYNEKSFYKMVNWPDNVYIFKGELEYKEVSELNLVVWGAGFNASYEHESLLKEINVDRSKINIMVIHGEVEKGNSKNEYNPIYLNEIGKSGLDYIAIGHRHKFSGILKEGNTYYAYSGCPQGRGFDEEGEKGVIIGDVYCGGVSLYFKPICKRKYITQEIDISDINTYDELISKILSEVNSEEFKQNFYKIILKGEIKEHFSLNERILSEKIKGKFYYIKIVNTTSIAVDLDQVSQDYSVKGKFVAKIMKKIEEASSDDEKDLLRLALKLGIQCLSEEEVNLNDY</sequence>
<evidence type="ECO:0000259" key="2">
    <source>
        <dbReference type="Pfam" id="PF00149"/>
    </source>
</evidence>
<dbReference type="Proteomes" id="UP000095558">
    <property type="component" value="Unassembled WGS sequence"/>
</dbReference>
<dbReference type="OrthoDB" id="9773856at2"/>
<proteinExistence type="predicted"/>
<dbReference type="AlphaFoldDB" id="A0A174E4F2"/>
<evidence type="ECO:0000256" key="1">
    <source>
        <dbReference type="ARBA" id="ARBA00022801"/>
    </source>
</evidence>
<protein>
    <submittedName>
        <fullName evidence="3">Putative metallophosphoesterase MppE</fullName>
    </submittedName>
</protein>
<dbReference type="GO" id="GO:0016787">
    <property type="term" value="F:hydrolase activity"/>
    <property type="evidence" value="ECO:0007669"/>
    <property type="project" value="UniProtKB-KW"/>
</dbReference>
<dbReference type="InterPro" id="IPR050535">
    <property type="entry name" value="DNA_Repair-Maintenance_Comp"/>
</dbReference>
<keyword evidence="1" id="KW-0378">Hydrolase</keyword>
<dbReference type="SUPFAM" id="SSF56300">
    <property type="entry name" value="Metallo-dependent phosphatases"/>
    <property type="match status" value="1"/>
</dbReference>
<organism evidence="3 4">
    <name type="scientific">Clostridium disporicum</name>
    <dbReference type="NCBI Taxonomy" id="84024"/>
    <lineage>
        <taxon>Bacteria</taxon>
        <taxon>Bacillati</taxon>
        <taxon>Bacillota</taxon>
        <taxon>Clostridia</taxon>
        <taxon>Eubacteriales</taxon>
        <taxon>Clostridiaceae</taxon>
        <taxon>Clostridium</taxon>
    </lineage>
</organism>
<dbReference type="CDD" id="cd00840">
    <property type="entry name" value="MPP_Mre11_N"/>
    <property type="match status" value="1"/>
</dbReference>
<dbReference type="PANTHER" id="PTHR30337:SF7">
    <property type="entry name" value="PHOSPHOESTERASE"/>
    <property type="match status" value="1"/>
</dbReference>
<name>A0A174E4F2_9CLOT</name>
<dbReference type="RefSeq" id="WP_055276692.1">
    <property type="nucleotide sequence ID" value="NZ_CYZV01000020.1"/>
</dbReference>
<evidence type="ECO:0000313" key="3">
    <source>
        <dbReference type="EMBL" id="CUO32792.1"/>
    </source>
</evidence>
<dbReference type="EMBL" id="CYZV01000020">
    <property type="protein sequence ID" value="CUO32792.1"/>
    <property type="molecule type" value="Genomic_DNA"/>
</dbReference>
<dbReference type="InterPro" id="IPR041796">
    <property type="entry name" value="Mre11_N"/>
</dbReference>
<evidence type="ECO:0000313" key="4">
    <source>
        <dbReference type="Proteomes" id="UP000095558"/>
    </source>
</evidence>
<dbReference type="Pfam" id="PF00149">
    <property type="entry name" value="Metallophos"/>
    <property type="match status" value="1"/>
</dbReference>
<dbReference type="Gene3D" id="3.60.21.10">
    <property type="match status" value="1"/>
</dbReference>